<accession>A0A518CVV9</accession>
<evidence type="ECO:0000256" key="4">
    <source>
        <dbReference type="ARBA" id="ARBA00022553"/>
    </source>
</evidence>
<dbReference type="InterPro" id="IPR003660">
    <property type="entry name" value="HAMP_dom"/>
</dbReference>
<dbReference type="Gene3D" id="6.10.340.10">
    <property type="match status" value="1"/>
</dbReference>
<dbReference type="Pfam" id="PF02518">
    <property type="entry name" value="HATPase_c"/>
    <property type="match status" value="1"/>
</dbReference>
<keyword evidence="8" id="KW-0067">ATP-binding</keyword>
<dbReference type="CDD" id="cd06225">
    <property type="entry name" value="HAMP"/>
    <property type="match status" value="1"/>
</dbReference>
<dbReference type="InterPro" id="IPR036890">
    <property type="entry name" value="HATPase_C_sf"/>
</dbReference>
<evidence type="ECO:0000313" key="12">
    <source>
        <dbReference type="Proteomes" id="UP000319342"/>
    </source>
</evidence>
<dbReference type="GO" id="GO:0016020">
    <property type="term" value="C:membrane"/>
    <property type="evidence" value="ECO:0007669"/>
    <property type="project" value="UniProtKB-SubCell"/>
</dbReference>
<dbReference type="SUPFAM" id="SSF55874">
    <property type="entry name" value="ATPase domain of HSP90 chaperone/DNA topoisomerase II/histidine kinase"/>
    <property type="match status" value="1"/>
</dbReference>
<dbReference type="GO" id="GO:0007165">
    <property type="term" value="P:signal transduction"/>
    <property type="evidence" value="ECO:0007669"/>
    <property type="project" value="InterPro"/>
</dbReference>
<evidence type="ECO:0000259" key="9">
    <source>
        <dbReference type="PROSITE" id="PS50109"/>
    </source>
</evidence>
<protein>
    <recommendedName>
        <fullName evidence="3">histidine kinase</fullName>
        <ecNumber evidence="3">2.7.13.3</ecNumber>
    </recommendedName>
</protein>
<sequence length="648" mass="70689">MSLRTRIVLVLLAMVATYVVVDHTLQRRVLEPRFAELDREQAVANMERNLQLIRAESANVESRARDLARSAAVRERLSNPNAPEIDVAAILGSTFDFVCVVRPDGSVVDYLALDRTAEARESEAVADDDSSRPISLDRFPSDQIDPRTAWLHHVRESTKGVESIDESPAGFTNTNDRAIYVASEPVANLAGETVGRVLLGRFFDERLLDELGRRLGQELVAWPLWTKSAAELDPELLEDATAGVRPATKARSDDEMVSYAVINDYQQLPLLVVETTVPRPIRAQGSLTIRYALFSTLGAGMLLLLGLLHLLDRLVLKPVARVTDHAKIIGADDRTTARLESDRRDELGVLAREFDSMMDKLADSRAAVVKAAHSAGMSEIATGILHNVGNVLNSVSIGSQLVDETVRKSRIGQLEKLVDLLAEREQDLDTFIKEDPRGAKLVPFLKAMRTQLVEENMTVRTEQTKVLEGIAHIAELVASQQAYAIRSTLKESTDVRDVATKALELTKSAGSLQSEIDMDIDFGDLPKIELDPNKLLEILVNLIQNARQAMQGGDSTARPHLSVATRIEGDKAVVEVTDNGMGISKENLAKIFGHGFTTKKHGHGFGLHSAANAAVELGGRLFAESDGPGTGARFVLELPLPPTAAQAA</sequence>
<comment type="catalytic activity">
    <reaction evidence="1">
        <text>ATP + protein L-histidine = ADP + protein N-phospho-L-histidine.</text>
        <dbReference type="EC" id="2.7.13.3"/>
    </reaction>
</comment>
<feature type="domain" description="HAMP" evidence="10">
    <location>
        <begin position="313"/>
        <end position="366"/>
    </location>
</feature>
<keyword evidence="5 11" id="KW-0808">Transferase</keyword>
<gene>
    <name evidence="11" type="primary">todS</name>
    <name evidence="11" type="ORF">Pla163_04650</name>
</gene>
<dbReference type="InterPro" id="IPR050980">
    <property type="entry name" value="2C_sensor_his_kinase"/>
</dbReference>
<evidence type="ECO:0000313" key="11">
    <source>
        <dbReference type="EMBL" id="QDU83366.1"/>
    </source>
</evidence>
<comment type="subcellular location">
    <subcellularLocation>
        <location evidence="2">Membrane</location>
    </subcellularLocation>
</comment>
<dbReference type="PROSITE" id="PS50109">
    <property type="entry name" value="HIS_KIN"/>
    <property type="match status" value="1"/>
</dbReference>
<name>A0A518CVV9_9BACT</name>
<proteinExistence type="predicted"/>
<evidence type="ECO:0000256" key="6">
    <source>
        <dbReference type="ARBA" id="ARBA00022741"/>
    </source>
</evidence>
<dbReference type="PROSITE" id="PS50885">
    <property type="entry name" value="HAMP"/>
    <property type="match status" value="1"/>
</dbReference>
<evidence type="ECO:0000256" key="3">
    <source>
        <dbReference type="ARBA" id="ARBA00012438"/>
    </source>
</evidence>
<dbReference type="PANTHER" id="PTHR44936:SF10">
    <property type="entry name" value="SENSOR PROTEIN RSTB"/>
    <property type="match status" value="1"/>
</dbReference>
<dbReference type="PANTHER" id="PTHR44936">
    <property type="entry name" value="SENSOR PROTEIN CREC"/>
    <property type="match status" value="1"/>
</dbReference>
<reference evidence="11 12" key="1">
    <citation type="submission" date="2019-02" db="EMBL/GenBank/DDBJ databases">
        <title>Deep-cultivation of Planctomycetes and their phenomic and genomic characterization uncovers novel biology.</title>
        <authorList>
            <person name="Wiegand S."/>
            <person name="Jogler M."/>
            <person name="Boedeker C."/>
            <person name="Pinto D."/>
            <person name="Vollmers J."/>
            <person name="Rivas-Marin E."/>
            <person name="Kohn T."/>
            <person name="Peeters S.H."/>
            <person name="Heuer A."/>
            <person name="Rast P."/>
            <person name="Oberbeckmann S."/>
            <person name="Bunk B."/>
            <person name="Jeske O."/>
            <person name="Meyerdierks A."/>
            <person name="Storesund J.E."/>
            <person name="Kallscheuer N."/>
            <person name="Luecker S."/>
            <person name="Lage O.M."/>
            <person name="Pohl T."/>
            <person name="Merkel B.J."/>
            <person name="Hornburger P."/>
            <person name="Mueller R.-W."/>
            <person name="Bruemmer F."/>
            <person name="Labrenz M."/>
            <person name="Spormann A.M."/>
            <person name="Op den Camp H."/>
            <person name="Overmann J."/>
            <person name="Amann R."/>
            <person name="Jetten M.S.M."/>
            <person name="Mascher T."/>
            <person name="Medema M.H."/>
            <person name="Devos D.P."/>
            <person name="Kaster A.-K."/>
            <person name="Ovreas L."/>
            <person name="Rohde M."/>
            <person name="Galperin M.Y."/>
            <person name="Jogler C."/>
        </authorList>
    </citation>
    <scope>NUCLEOTIDE SEQUENCE [LARGE SCALE GENOMIC DNA]</scope>
    <source>
        <strain evidence="11 12">Pla163</strain>
    </source>
</reference>
<evidence type="ECO:0000256" key="5">
    <source>
        <dbReference type="ARBA" id="ARBA00022679"/>
    </source>
</evidence>
<dbReference type="EMBL" id="CP036290">
    <property type="protein sequence ID" value="QDU83366.1"/>
    <property type="molecule type" value="Genomic_DNA"/>
</dbReference>
<dbReference type="GO" id="GO:0005524">
    <property type="term" value="F:ATP binding"/>
    <property type="evidence" value="ECO:0007669"/>
    <property type="project" value="UniProtKB-KW"/>
</dbReference>
<organism evidence="11 12">
    <name type="scientific">Rohdeia mirabilis</name>
    <dbReference type="NCBI Taxonomy" id="2528008"/>
    <lineage>
        <taxon>Bacteria</taxon>
        <taxon>Pseudomonadati</taxon>
        <taxon>Planctomycetota</taxon>
        <taxon>Planctomycetia</taxon>
        <taxon>Planctomycetia incertae sedis</taxon>
        <taxon>Rohdeia</taxon>
    </lineage>
</organism>
<dbReference type="AlphaFoldDB" id="A0A518CVV9"/>
<evidence type="ECO:0000256" key="8">
    <source>
        <dbReference type="ARBA" id="ARBA00022840"/>
    </source>
</evidence>
<dbReference type="SUPFAM" id="SSF158472">
    <property type="entry name" value="HAMP domain-like"/>
    <property type="match status" value="1"/>
</dbReference>
<dbReference type="Gene3D" id="3.30.565.10">
    <property type="entry name" value="Histidine kinase-like ATPase, C-terminal domain"/>
    <property type="match status" value="1"/>
</dbReference>
<evidence type="ECO:0000256" key="7">
    <source>
        <dbReference type="ARBA" id="ARBA00022777"/>
    </source>
</evidence>
<dbReference type="InterPro" id="IPR004358">
    <property type="entry name" value="Sig_transdc_His_kin-like_C"/>
</dbReference>
<dbReference type="Proteomes" id="UP000319342">
    <property type="component" value="Chromosome"/>
</dbReference>
<dbReference type="InterPro" id="IPR005467">
    <property type="entry name" value="His_kinase_dom"/>
</dbReference>
<evidence type="ECO:0000259" key="10">
    <source>
        <dbReference type="PROSITE" id="PS50885"/>
    </source>
</evidence>
<keyword evidence="6" id="KW-0547">Nucleotide-binding</keyword>
<dbReference type="OrthoDB" id="149796at2"/>
<dbReference type="PRINTS" id="PR00344">
    <property type="entry name" value="BCTRLSENSOR"/>
</dbReference>
<dbReference type="Pfam" id="PF05228">
    <property type="entry name" value="CHASE4"/>
    <property type="match status" value="1"/>
</dbReference>
<feature type="domain" description="Histidine kinase" evidence="9">
    <location>
        <begin position="491"/>
        <end position="642"/>
    </location>
</feature>
<dbReference type="InterPro" id="IPR003594">
    <property type="entry name" value="HATPase_dom"/>
</dbReference>
<keyword evidence="7 11" id="KW-0418">Kinase</keyword>
<dbReference type="InterPro" id="IPR007892">
    <property type="entry name" value="CHASE4"/>
</dbReference>
<dbReference type="Pfam" id="PF00672">
    <property type="entry name" value="HAMP"/>
    <property type="match status" value="1"/>
</dbReference>
<keyword evidence="4" id="KW-0597">Phosphoprotein</keyword>
<dbReference type="SMART" id="SM00387">
    <property type="entry name" value="HATPase_c"/>
    <property type="match status" value="1"/>
</dbReference>
<dbReference type="GO" id="GO:0004673">
    <property type="term" value="F:protein histidine kinase activity"/>
    <property type="evidence" value="ECO:0007669"/>
    <property type="project" value="UniProtKB-EC"/>
</dbReference>
<dbReference type="SMART" id="SM00304">
    <property type="entry name" value="HAMP"/>
    <property type="match status" value="1"/>
</dbReference>
<dbReference type="EC" id="2.7.13.3" evidence="3"/>
<dbReference type="RefSeq" id="WP_145182923.1">
    <property type="nucleotide sequence ID" value="NZ_CP036290.1"/>
</dbReference>
<evidence type="ECO:0000256" key="2">
    <source>
        <dbReference type="ARBA" id="ARBA00004370"/>
    </source>
</evidence>
<evidence type="ECO:0000256" key="1">
    <source>
        <dbReference type="ARBA" id="ARBA00000085"/>
    </source>
</evidence>
<keyword evidence="12" id="KW-1185">Reference proteome</keyword>